<accession>A0A8C6YYQ1</accession>
<dbReference type="Pfam" id="PF04727">
    <property type="entry name" value="ELMO_CED12"/>
    <property type="match status" value="1"/>
</dbReference>
<gene>
    <name evidence="3" type="primary">ELMOD3</name>
</gene>
<dbReference type="PANTHER" id="PTHR12771">
    <property type="entry name" value="ENGULFMENT AND CELL MOTILITY"/>
    <property type="match status" value="1"/>
</dbReference>
<feature type="compositionally biased region" description="Low complexity" evidence="1">
    <location>
        <begin position="91"/>
        <end position="121"/>
    </location>
</feature>
<dbReference type="AlphaFoldDB" id="A0A8C6YYQ1"/>
<reference evidence="3" key="2">
    <citation type="submission" date="2025-09" db="UniProtKB">
        <authorList>
            <consortium name="Ensembl"/>
        </authorList>
    </citation>
    <scope>IDENTIFICATION</scope>
</reference>
<dbReference type="InterPro" id="IPR006816">
    <property type="entry name" value="ELMO_dom"/>
</dbReference>
<feature type="region of interest" description="Disordered" evidence="1">
    <location>
        <begin position="59"/>
        <end position="121"/>
    </location>
</feature>
<evidence type="ECO:0000259" key="2">
    <source>
        <dbReference type="PROSITE" id="PS51335"/>
    </source>
</evidence>
<dbReference type="Ensembl" id="ENSNPET00000005744.1">
    <property type="protein sequence ID" value="ENSNPEP00000005603.1"/>
    <property type="gene ID" value="ENSNPEG00000004094.1"/>
</dbReference>
<evidence type="ECO:0000313" key="4">
    <source>
        <dbReference type="Proteomes" id="UP000694420"/>
    </source>
</evidence>
<feature type="region of interest" description="Disordered" evidence="1">
    <location>
        <begin position="1"/>
        <end position="40"/>
    </location>
</feature>
<proteinExistence type="predicted"/>
<dbReference type="InterPro" id="IPR050868">
    <property type="entry name" value="ELMO_domain-containing"/>
</dbReference>
<organism evidence="3 4">
    <name type="scientific">Nothoprocta perdicaria</name>
    <name type="common">Chilean tinamou</name>
    <name type="synonym">Crypturus perdicarius</name>
    <dbReference type="NCBI Taxonomy" id="30464"/>
    <lineage>
        <taxon>Eukaryota</taxon>
        <taxon>Metazoa</taxon>
        <taxon>Chordata</taxon>
        <taxon>Craniata</taxon>
        <taxon>Vertebrata</taxon>
        <taxon>Euteleostomi</taxon>
        <taxon>Archelosauria</taxon>
        <taxon>Archosauria</taxon>
        <taxon>Dinosauria</taxon>
        <taxon>Saurischia</taxon>
        <taxon>Theropoda</taxon>
        <taxon>Coelurosauria</taxon>
        <taxon>Aves</taxon>
        <taxon>Palaeognathae</taxon>
        <taxon>Tinamiformes</taxon>
        <taxon>Tinamidae</taxon>
        <taxon>Nothoprocta</taxon>
    </lineage>
</organism>
<reference evidence="3" key="1">
    <citation type="submission" date="2025-08" db="UniProtKB">
        <authorList>
            <consortium name="Ensembl"/>
        </authorList>
    </citation>
    <scope>IDENTIFICATION</scope>
</reference>
<name>A0A8C6YYQ1_NOTPE</name>
<protein>
    <submittedName>
        <fullName evidence="3">ELMO domain containing 3</fullName>
    </submittedName>
</protein>
<sequence length="392" mass="42737">MQPYPTGVLPLAEPCEEQRRAQQEWEAVQSGQPGRAAAARAGNGTGMLFGALFTARRPFPPRRAAGGAARRRRPHLLRGSAAVFPERGARRVPGAAPGIAAPSARPSPRASRPFPSPSLPAGLLGFPPGPIPKNPAFSVLLSPPQKAIPARPRRRGLASLLHMLFGPPRLRAPLQAERDLALAIARCALDDSERVHVRILQTIYRRLTRSPLGCPRYGAHWEELGFQGADPGTDLRGTGMLGLLQMLHFVTDPRTLPLARKIFKLSQHETQHFPFCVVSVNVTRIVVRALRDERLSRECNRRRQVLAVLNDVYVGAFLRLYGAWTARRGALPDAGALLKLETFTKKKPRQLLKALESYLSGSAAAPAGAREDRDFTGICDLPAEAADAVRPL</sequence>
<feature type="compositionally biased region" description="Low complexity" evidence="1">
    <location>
        <begin position="24"/>
        <end position="40"/>
    </location>
</feature>
<keyword evidence="4" id="KW-1185">Reference proteome</keyword>
<feature type="domain" description="ELMO" evidence="2">
    <location>
        <begin position="195"/>
        <end position="349"/>
    </location>
</feature>
<evidence type="ECO:0000313" key="3">
    <source>
        <dbReference type="Ensembl" id="ENSNPEP00000005603.1"/>
    </source>
</evidence>
<evidence type="ECO:0000256" key="1">
    <source>
        <dbReference type="SAM" id="MobiDB-lite"/>
    </source>
</evidence>
<dbReference type="PANTHER" id="PTHR12771:SF2">
    <property type="entry name" value="ELMO DOMAIN-CONTAINING PROTEIN 3"/>
    <property type="match status" value="1"/>
</dbReference>
<dbReference type="PROSITE" id="PS51335">
    <property type="entry name" value="ELMO"/>
    <property type="match status" value="1"/>
</dbReference>
<dbReference type="Proteomes" id="UP000694420">
    <property type="component" value="Unplaced"/>
</dbReference>